<evidence type="ECO:0000259" key="1">
    <source>
        <dbReference type="Pfam" id="PF12867"/>
    </source>
</evidence>
<dbReference type="OrthoDB" id="1524454at2"/>
<keyword evidence="3" id="KW-1185">Reference proteome</keyword>
<organism evidence="2 3">
    <name type="scientific">Fimbriimonas ginsengisoli Gsoil 348</name>
    <dbReference type="NCBI Taxonomy" id="661478"/>
    <lineage>
        <taxon>Bacteria</taxon>
        <taxon>Bacillati</taxon>
        <taxon>Armatimonadota</taxon>
        <taxon>Fimbriimonadia</taxon>
        <taxon>Fimbriimonadales</taxon>
        <taxon>Fimbriimonadaceae</taxon>
        <taxon>Fimbriimonas</taxon>
    </lineage>
</organism>
<dbReference type="InterPro" id="IPR034660">
    <property type="entry name" value="DinB/YfiT-like"/>
</dbReference>
<evidence type="ECO:0000313" key="2">
    <source>
        <dbReference type="EMBL" id="AIE85595.1"/>
    </source>
</evidence>
<dbReference type="EMBL" id="CP007139">
    <property type="protein sequence ID" value="AIE85595.1"/>
    <property type="molecule type" value="Genomic_DNA"/>
</dbReference>
<evidence type="ECO:0000313" key="3">
    <source>
        <dbReference type="Proteomes" id="UP000027982"/>
    </source>
</evidence>
<dbReference type="HOGENOM" id="CLU_1426063_0_0_0"/>
<dbReference type="KEGG" id="fgi:OP10G_2227"/>
<gene>
    <name evidence="2" type="ORF">OP10G_2227</name>
</gene>
<dbReference type="InterPro" id="IPR024775">
    <property type="entry name" value="DinB-like"/>
</dbReference>
<dbReference type="STRING" id="661478.OP10G_2227"/>
<name>A0A068NS77_FIMGI</name>
<proteinExistence type="predicted"/>
<dbReference type="Gene3D" id="1.20.120.450">
    <property type="entry name" value="dinb family like domain"/>
    <property type="match status" value="1"/>
</dbReference>
<dbReference type="RefSeq" id="WP_025225841.1">
    <property type="nucleotide sequence ID" value="NZ_CP007139.1"/>
</dbReference>
<reference evidence="2 3" key="1">
    <citation type="journal article" date="2014" name="PLoS ONE">
        <title>The first complete genome sequence of the class fimbriimonadia in the phylum armatimonadetes.</title>
        <authorList>
            <person name="Hu Z.Y."/>
            <person name="Wang Y.Z."/>
            <person name="Im W.T."/>
            <person name="Wang S.Y."/>
            <person name="Zhao G.P."/>
            <person name="Zheng H.J."/>
            <person name="Quan Z.X."/>
        </authorList>
    </citation>
    <scope>NUCLEOTIDE SEQUENCE [LARGE SCALE GENOMIC DNA]</scope>
    <source>
        <strain evidence="2">Gsoil 348</strain>
    </source>
</reference>
<dbReference type="Proteomes" id="UP000027982">
    <property type="component" value="Chromosome"/>
</dbReference>
<protein>
    <recommendedName>
        <fullName evidence="1">DinB-like domain-containing protein</fullName>
    </recommendedName>
</protein>
<accession>A0A068NS77</accession>
<sequence>MSLRPQFEEFVRLADATRAKAAKVKPLSAAKLTWSPAEDRWSVARVLDHLNKTHALCIPNFEAALLSASPAGTERDRLVKYGFMDRVFVKMMGPTFPIKPPVPPMFEPDQAPDPKEAVRRFFELHDKLRALIEKADAYQLAKLKVVSPVSPKFRPGFVPYLHSLVLHEEYHWGQIEALLADPRFPKSKIA</sequence>
<dbReference type="AlphaFoldDB" id="A0A068NS77"/>
<dbReference type="SUPFAM" id="SSF109854">
    <property type="entry name" value="DinB/YfiT-like putative metalloenzymes"/>
    <property type="match status" value="1"/>
</dbReference>
<dbReference type="Pfam" id="PF12867">
    <property type="entry name" value="DinB_2"/>
    <property type="match status" value="1"/>
</dbReference>
<feature type="domain" description="DinB-like" evidence="1">
    <location>
        <begin position="17"/>
        <end position="175"/>
    </location>
</feature>